<evidence type="ECO:0000313" key="2">
    <source>
        <dbReference type="EMBL" id="SPM32859.1"/>
    </source>
</evidence>
<accession>A0A2U3NMV4</accession>
<protein>
    <submittedName>
        <fullName evidence="2">Predicted nuclease of the RNAse H fold, HicB family</fullName>
    </submittedName>
</protein>
<name>A0A2U3NMV4_9MYCO</name>
<feature type="region of interest" description="Disordered" evidence="1">
    <location>
        <begin position="81"/>
        <end position="135"/>
    </location>
</feature>
<organism evidence="2 3">
    <name type="scientific">Mycobacterium rhizamassiliense</name>
    <dbReference type="NCBI Taxonomy" id="1841860"/>
    <lineage>
        <taxon>Bacteria</taxon>
        <taxon>Bacillati</taxon>
        <taxon>Actinomycetota</taxon>
        <taxon>Actinomycetes</taxon>
        <taxon>Mycobacteriales</taxon>
        <taxon>Mycobacteriaceae</taxon>
        <taxon>Mycobacterium</taxon>
    </lineage>
</organism>
<dbReference type="Proteomes" id="UP000240988">
    <property type="component" value="Unassembled WGS sequence"/>
</dbReference>
<proteinExistence type="predicted"/>
<gene>
    <name evidence="2" type="ORF">MRAB57_658</name>
</gene>
<reference evidence="2 3" key="1">
    <citation type="submission" date="2017-01" db="EMBL/GenBank/DDBJ databases">
        <authorList>
            <consortium name="Urmite Genomes"/>
        </authorList>
    </citation>
    <scope>NUCLEOTIDE SEQUENCE [LARGE SCALE GENOMIC DNA]</scope>
    <source>
        <strain evidence="2 3">AB57</strain>
    </source>
</reference>
<sequence length="135" mass="14820">MPDRPRKRPRDLNSLAASIVNDATDETPDRYTYRVEWSAEDNEWVGLCAELPSLSWLDPDKGKALAGITRLAEAVNSNGKDPAAVALGRKGGLKGGRARADNLSPEQRSEIAKKAAQARWRHANENQNERSSPSN</sequence>
<dbReference type="EMBL" id="FUFA01000002">
    <property type="protein sequence ID" value="SPM32859.1"/>
    <property type="molecule type" value="Genomic_DNA"/>
</dbReference>
<evidence type="ECO:0000256" key="1">
    <source>
        <dbReference type="SAM" id="MobiDB-lite"/>
    </source>
</evidence>
<keyword evidence="3" id="KW-1185">Reference proteome</keyword>
<evidence type="ECO:0000313" key="3">
    <source>
        <dbReference type="Proteomes" id="UP000240988"/>
    </source>
</evidence>
<dbReference type="AlphaFoldDB" id="A0A2U3NMV4"/>
<dbReference type="RefSeq" id="WP_216823724.1">
    <property type="nucleotide sequence ID" value="NZ_LT721901.1"/>
</dbReference>